<accession>A0A0D0AGF8</accession>
<evidence type="ECO:0000313" key="2">
    <source>
        <dbReference type="Proteomes" id="UP000054485"/>
    </source>
</evidence>
<evidence type="ECO:0000313" key="1">
    <source>
        <dbReference type="EMBL" id="KIK33312.1"/>
    </source>
</evidence>
<dbReference type="AlphaFoldDB" id="A0A0D0AGF8"/>
<dbReference type="EMBL" id="KN835972">
    <property type="protein sequence ID" value="KIK33312.1"/>
    <property type="molecule type" value="Genomic_DNA"/>
</dbReference>
<name>A0A0D0AGF8_9AGAM</name>
<dbReference type="OrthoDB" id="10591463at2759"/>
<dbReference type="Proteomes" id="UP000054485">
    <property type="component" value="Unassembled WGS sequence"/>
</dbReference>
<proteinExistence type="predicted"/>
<dbReference type="InParanoid" id="A0A0D0AGF8"/>
<keyword evidence="2" id="KW-1185">Reference proteome</keyword>
<reference evidence="2" key="2">
    <citation type="submission" date="2015-01" db="EMBL/GenBank/DDBJ databases">
        <title>Evolutionary Origins and Diversification of the Mycorrhizal Mutualists.</title>
        <authorList>
            <consortium name="DOE Joint Genome Institute"/>
            <consortium name="Mycorrhizal Genomics Consortium"/>
            <person name="Kohler A."/>
            <person name="Kuo A."/>
            <person name="Nagy L.G."/>
            <person name="Floudas D."/>
            <person name="Copeland A."/>
            <person name="Barry K.W."/>
            <person name="Cichocki N."/>
            <person name="Veneault-Fourrey C."/>
            <person name="LaButti K."/>
            <person name="Lindquist E.A."/>
            <person name="Lipzen A."/>
            <person name="Lundell T."/>
            <person name="Morin E."/>
            <person name="Murat C."/>
            <person name="Riley R."/>
            <person name="Ohm R."/>
            <person name="Sun H."/>
            <person name="Tunlid A."/>
            <person name="Henrissat B."/>
            <person name="Grigoriev I.V."/>
            <person name="Hibbett D.S."/>
            <person name="Martin F."/>
        </authorList>
    </citation>
    <scope>NUCLEOTIDE SEQUENCE [LARGE SCALE GENOMIC DNA]</scope>
    <source>
        <strain evidence="2">UH-Slu-Lm8-n1</strain>
    </source>
</reference>
<gene>
    <name evidence="1" type="ORF">CY34DRAFT_717826</name>
</gene>
<reference evidence="1 2" key="1">
    <citation type="submission" date="2014-04" db="EMBL/GenBank/DDBJ databases">
        <authorList>
            <consortium name="DOE Joint Genome Institute"/>
            <person name="Kuo A."/>
            <person name="Ruytinx J."/>
            <person name="Rineau F."/>
            <person name="Colpaert J."/>
            <person name="Kohler A."/>
            <person name="Nagy L.G."/>
            <person name="Floudas D."/>
            <person name="Copeland A."/>
            <person name="Barry K.W."/>
            <person name="Cichocki N."/>
            <person name="Veneault-Fourrey C."/>
            <person name="LaButti K."/>
            <person name="Lindquist E.A."/>
            <person name="Lipzen A."/>
            <person name="Lundell T."/>
            <person name="Morin E."/>
            <person name="Murat C."/>
            <person name="Sun H."/>
            <person name="Tunlid A."/>
            <person name="Henrissat B."/>
            <person name="Grigoriev I.V."/>
            <person name="Hibbett D.S."/>
            <person name="Martin F."/>
            <person name="Nordberg H.P."/>
            <person name="Cantor M.N."/>
            <person name="Hua S.X."/>
        </authorList>
    </citation>
    <scope>NUCLEOTIDE SEQUENCE [LARGE SCALE GENOMIC DNA]</scope>
    <source>
        <strain evidence="1 2">UH-Slu-Lm8-n1</strain>
    </source>
</reference>
<protein>
    <submittedName>
        <fullName evidence="1">Uncharacterized protein</fullName>
    </submittedName>
</protein>
<organism evidence="1 2">
    <name type="scientific">Suillus luteus UH-Slu-Lm8-n1</name>
    <dbReference type="NCBI Taxonomy" id="930992"/>
    <lineage>
        <taxon>Eukaryota</taxon>
        <taxon>Fungi</taxon>
        <taxon>Dikarya</taxon>
        <taxon>Basidiomycota</taxon>
        <taxon>Agaricomycotina</taxon>
        <taxon>Agaricomycetes</taxon>
        <taxon>Agaricomycetidae</taxon>
        <taxon>Boletales</taxon>
        <taxon>Suillineae</taxon>
        <taxon>Suillaceae</taxon>
        <taxon>Suillus</taxon>
    </lineage>
</organism>
<sequence>MCYLQWKKTYRVSGIPAWNVHASDGSGLSICLSLSAPRSLRRIFNFILPYPSLWHITPTQPIPPVHARIHTSHRITIILSSFLLSPFFCHACVELLICLSCHCLCVLFT</sequence>
<dbReference type="HOGENOM" id="CLU_2185700_0_0_1"/>